<comment type="caution">
    <text evidence="1">The sequence shown here is derived from an EMBL/GenBank/DDBJ whole genome shotgun (WGS) entry which is preliminary data.</text>
</comment>
<name>A0A5C6E834_9BACT</name>
<reference evidence="1 2" key="1">
    <citation type="submission" date="2019-02" db="EMBL/GenBank/DDBJ databases">
        <title>Deep-cultivation of Planctomycetes and their phenomic and genomic characterization uncovers novel biology.</title>
        <authorList>
            <person name="Wiegand S."/>
            <person name="Jogler M."/>
            <person name="Boedeker C."/>
            <person name="Pinto D."/>
            <person name="Vollmers J."/>
            <person name="Rivas-Marin E."/>
            <person name="Kohn T."/>
            <person name="Peeters S.H."/>
            <person name="Heuer A."/>
            <person name="Rast P."/>
            <person name="Oberbeckmann S."/>
            <person name="Bunk B."/>
            <person name="Jeske O."/>
            <person name="Meyerdierks A."/>
            <person name="Storesund J.E."/>
            <person name="Kallscheuer N."/>
            <person name="Luecker S."/>
            <person name="Lage O.M."/>
            <person name="Pohl T."/>
            <person name="Merkel B.J."/>
            <person name="Hornburger P."/>
            <person name="Mueller R.-W."/>
            <person name="Bruemmer F."/>
            <person name="Labrenz M."/>
            <person name="Spormann A.M."/>
            <person name="Op Den Camp H."/>
            <person name="Overmann J."/>
            <person name="Amann R."/>
            <person name="Jetten M.S.M."/>
            <person name="Mascher T."/>
            <person name="Medema M.H."/>
            <person name="Devos D.P."/>
            <person name="Kaster A.-K."/>
            <person name="Ovreas L."/>
            <person name="Rohde M."/>
            <person name="Galperin M.Y."/>
            <person name="Jogler C."/>
        </authorList>
    </citation>
    <scope>NUCLEOTIDE SEQUENCE [LARGE SCALE GENOMIC DNA]</scope>
    <source>
        <strain evidence="1 2">Poly51</strain>
    </source>
</reference>
<protein>
    <submittedName>
        <fullName evidence="1">Uncharacterized protein</fullName>
    </submittedName>
</protein>
<accession>A0A5C6E834</accession>
<keyword evidence="2" id="KW-1185">Reference proteome</keyword>
<gene>
    <name evidence="1" type="ORF">Poly51_59630</name>
</gene>
<dbReference type="EMBL" id="SJPW01000010">
    <property type="protein sequence ID" value="TWU44694.1"/>
    <property type="molecule type" value="Genomic_DNA"/>
</dbReference>
<dbReference type="RefSeq" id="WP_146462351.1">
    <property type="nucleotide sequence ID" value="NZ_SJPW01000010.1"/>
</dbReference>
<evidence type="ECO:0000313" key="2">
    <source>
        <dbReference type="Proteomes" id="UP000318288"/>
    </source>
</evidence>
<sequence length="150" mass="17492">MNADANTLIDAFRGYCGVEVFRKFVAATNRECRIKQRLMFWQQDKWESFVATHAEYAALEFADIANAFRICHVHELPLHDDHVPAVYGRWHFPDGYLETKNDEFPYANLMFCGDSGQRRRHSNQDVEYCSACREALLQWNDGREHTCGIP</sequence>
<evidence type="ECO:0000313" key="1">
    <source>
        <dbReference type="EMBL" id="TWU44694.1"/>
    </source>
</evidence>
<dbReference type="OrthoDB" id="4404538at2"/>
<dbReference type="Proteomes" id="UP000318288">
    <property type="component" value="Unassembled WGS sequence"/>
</dbReference>
<proteinExistence type="predicted"/>
<organism evidence="1 2">
    <name type="scientific">Rubripirellula tenax</name>
    <dbReference type="NCBI Taxonomy" id="2528015"/>
    <lineage>
        <taxon>Bacteria</taxon>
        <taxon>Pseudomonadati</taxon>
        <taxon>Planctomycetota</taxon>
        <taxon>Planctomycetia</taxon>
        <taxon>Pirellulales</taxon>
        <taxon>Pirellulaceae</taxon>
        <taxon>Rubripirellula</taxon>
    </lineage>
</organism>
<dbReference type="AlphaFoldDB" id="A0A5C6E834"/>